<dbReference type="EMBL" id="JBGMDY010000009">
    <property type="protein sequence ID" value="KAL2322310.1"/>
    <property type="molecule type" value="Genomic_DNA"/>
</dbReference>
<evidence type="ECO:0000256" key="1">
    <source>
        <dbReference type="SAM" id="Phobius"/>
    </source>
</evidence>
<accession>A0ABD1LHB2</accession>
<dbReference type="AlphaFoldDB" id="A0ABD1LHB2"/>
<evidence type="ECO:0000313" key="3">
    <source>
        <dbReference type="Proteomes" id="UP001603857"/>
    </source>
</evidence>
<keyword evidence="1" id="KW-0812">Transmembrane</keyword>
<proteinExistence type="predicted"/>
<feature type="transmembrane region" description="Helical" evidence="1">
    <location>
        <begin position="27"/>
        <end position="46"/>
    </location>
</feature>
<sequence>MALTSQAIGAQTHGWPIIKMCFEHHNISYLMLFFFFFFFSSLGSSFDTKEVEQADDAQNIKDR</sequence>
<gene>
    <name evidence="2" type="ORF">Fmac_026689</name>
</gene>
<comment type="caution">
    <text evidence="2">The sequence shown here is derived from an EMBL/GenBank/DDBJ whole genome shotgun (WGS) entry which is preliminary data.</text>
</comment>
<protein>
    <submittedName>
        <fullName evidence="2">Uncharacterized protein</fullName>
    </submittedName>
</protein>
<evidence type="ECO:0000313" key="2">
    <source>
        <dbReference type="EMBL" id="KAL2322310.1"/>
    </source>
</evidence>
<name>A0ABD1LHB2_9FABA</name>
<reference evidence="2 3" key="1">
    <citation type="submission" date="2024-08" db="EMBL/GenBank/DDBJ databases">
        <title>Insights into the chromosomal genome structure of Flemingia macrophylla.</title>
        <authorList>
            <person name="Ding Y."/>
            <person name="Zhao Y."/>
            <person name="Bi W."/>
            <person name="Wu M."/>
            <person name="Zhao G."/>
            <person name="Gong Y."/>
            <person name="Li W."/>
            <person name="Zhang P."/>
        </authorList>
    </citation>
    <scope>NUCLEOTIDE SEQUENCE [LARGE SCALE GENOMIC DNA]</scope>
    <source>
        <strain evidence="2">DYQJB</strain>
        <tissue evidence="2">Leaf</tissue>
    </source>
</reference>
<keyword evidence="1" id="KW-1133">Transmembrane helix</keyword>
<organism evidence="2 3">
    <name type="scientific">Flemingia macrophylla</name>
    <dbReference type="NCBI Taxonomy" id="520843"/>
    <lineage>
        <taxon>Eukaryota</taxon>
        <taxon>Viridiplantae</taxon>
        <taxon>Streptophyta</taxon>
        <taxon>Embryophyta</taxon>
        <taxon>Tracheophyta</taxon>
        <taxon>Spermatophyta</taxon>
        <taxon>Magnoliopsida</taxon>
        <taxon>eudicotyledons</taxon>
        <taxon>Gunneridae</taxon>
        <taxon>Pentapetalae</taxon>
        <taxon>rosids</taxon>
        <taxon>fabids</taxon>
        <taxon>Fabales</taxon>
        <taxon>Fabaceae</taxon>
        <taxon>Papilionoideae</taxon>
        <taxon>50 kb inversion clade</taxon>
        <taxon>NPAAA clade</taxon>
        <taxon>indigoferoid/millettioid clade</taxon>
        <taxon>Phaseoleae</taxon>
        <taxon>Flemingia</taxon>
    </lineage>
</organism>
<keyword evidence="1" id="KW-0472">Membrane</keyword>
<keyword evidence="3" id="KW-1185">Reference proteome</keyword>
<dbReference type="Proteomes" id="UP001603857">
    <property type="component" value="Unassembled WGS sequence"/>
</dbReference>